<feature type="chain" id="PRO_5015436222" evidence="1">
    <location>
        <begin position="28"/>
        <end position="230"/>
    </location>
</feature>
<keyword evidence="1" id="KW-0732">Signal</keyword>
<dbReference type="AlphaFoldDB" id="A0A2S9GW92"/>
<sequence>MKSFLRPCLLASMVIGGLATISSTAMATPSICDGVSGNLVSNCGFEGGTYSSTIGGNTNNSVPNNWLPSAGYDLEPSFNHTITAPPLVNSGTTALSIGNDDGQPVPTLSQTLTDVSGSTYNGSVYVLYGAAGTSDTNVFFDLSINGSDLVALNNTASGANTQYTFSFVGTGSDLLTLGGNTSPSEWYVDDVVVTGQAASTPPSVPEPGTLFLAGLGLLALAAGHRKAKKH</sequence>
<dbReference type="OrthoDB" id="5761316at2"/>
<feature type="signal peptide" evidence="1">
    <location>
        <begin position="1"/>
        <end position="27"/>
    </location>
</feature>
<feature type="domain" description="Ice-binding protein C-terminal" evidence="2">
    <location>
        <begin position="203"/>
        <end position="226"/>
    </location>
</feature>
<protein>
    <submittedName>
        <fullName evidence="3">PEP-CTERM protein-sorting domain</fullName>
    </submittedName>
</protein>
<dbReference type="NCBIfam" id="TIGR02595">
    <property type="entry name" value="PEP_CTERM"/>
    <property type="match status" value="1"/>
</dbReference>
<gene>
    <name evidence="3" type="ORF">S2091_3322</name>
</gene>
<reference evidence="3 4" key="1">
    <citation type="submission" date="2018-02" db="EMBL/GenBank/DDBJ databases">
        <title>Solimicrobium silvestre gen. nov., sp. nov., isolated from alpine forest soil.</title>
        <authorList>
            <person name="Margesin R."/>
            <person name="Albuquerque L."/>
            <person name="Zhang D.-C."/>
            <person name="Froufe H.J.C."/>
            <person name="Severino R."/>
            <person name="Roxo I."/>
            <person name="Egas C."/>
            <person name="Da Costa M.S."/>
        </authorList>
    </citation>
    <scope>NUCLEOTIDE SEQUENCE [LARGE SCALE GENOMIC DNA]</scope>
    <source>
        <strain evidence="3 4">S20-91</strain>
    </source>
</reference>
<keyword evidence="4" id="KW-1185">Reference proteome</keyword>
<dbReference type="InterPro" id="IPR013424">
    <property type="entry name" value="Ice-binding_C"/>
</dbReference>
<dbReference type="Pfam" id="PF07589">
    <property type="entry name" value="PEP-CTERM"/>
    <property type="match status" value="1"/>
</dbReference>
<organism evidence="3 4">
    <name type="scientific">Solimicrobium silvestre</name>
    <dbReference type="NCBI Taxonomy" id="2099400"/>
    <lineage>
        <taxon>Bacteria</taxon>
        <taxon>Pseudomonadati</taxon>
        <taxon>Pseudomonadota</taxon>
        <taxon>Betaproteobacteria</taxon>
        <taxon>Burkholderiales</taxon>
        <taxon>Oxalobacteraceae</taxon>
        <taxon>Solimicrobium</taxon>
    </lineage>
</organism>
<dbReference type="EMBL" id="PUGF01000017">
    <property type="protein sequence ID" value="PRC91980.1"/>
    <property type="molecule type" value="Genomic_DNA"/>
</dbReference>
<dbReference type="Gene3D" id="2.60.120.260">
    <property type="entry name" value="Galactose-binding domain-like"/>
    <property type="match status" value="1"/>
</dbReference>
<evidence type="ECO:0000259" key="2">
    <source>
        <dbReference type="Pfam" id="PF07589"/>
    </source>
</evidence>
<evidence type="ECO:0000256" key="1">
    <source>
        <dbReference type="SAM" id="SignalP"/>
    </source>
</evidence>
<accession>A0A2S9GW92</accession>
<dbReference type="Proteomes" id="UP000237839">
    <property type="component" value="Unassembled WGS sequence"/>
</dbReference>
<proteinExistence type="predicted"/>
<evidence type="ECO:0000313" key="3">
    <source>
        <dbReference type="EMBL" id="PRC91980.1"/>
    </source>
</evidence>
<comment type="caution">
    <text evidence="3">The sequence shown here is derived from an EMBL/GenBank/DDBJ whole genome shotgun (WGS) entry which is preliminary data.</text>
</comment>
<name>A0A2S9GW92_9BURK</name>
<dbReference type="RefSeq" id="WP_105533072.1">
    <property type="nucleotide sequence ID" value="NZ_PUGF01000017.1"/>
</dbReference>
<evidence type="ECO:0000313" key="4">
    <source>
        <dbReference type="Proteomes" id="UP000237839"/>
    </source>
</evidence>